<dbReference type="RefSeq" id="WP_182125245.1">
    <property type="nucleotide sequence ID" value="NZ_JACGLS010000004.1"/>
</dbReference>
<gene>
    <name evidence="2" type="ORF">H3Z83_09470</name>
</gene>
<keyword evidence="1" id="KW-0732">Signal</keyword>
<sequence length="265" mass="29436">MKKLAILTLLFTSVNFFAQSPWTKNKDEGYVQLSYTTISNYDKLFGKDNDIILPRKISDNTLQLYGEYGLTDKTTLLTVLPLKILSGINDKIIAGNIQLGVKHNFYNKKWLISGQLNVEMNISEYDATSGLRSGYDAWTFTPMVLAGRGFDRWYIQAFTGVDLRTNDYSSSFKLGGEMGYKAIDWLWIAGFLDGVASLKNGDIMLPAENLATGLYVNDQSFAAFGLKFIGEFNDSFGANIGFGGAFAGRRVAKAPAISFGLYQKF</sequence>
<proteinExistence type="predicted"/>
<dbReference type="Proteomes" id="UP000563906">
    <property type="component" value="Unassembled WGS sequence"/>
</dbReference>
<accession>A0A839ANR4</accession>
<evidence type="ECO:0000313" key="2">
    <source>
        <dbReference type="EMBL" id="MBA6156742.1"/>
    </source>
</evidence>
<evidence type="ECO:0000256" key="1">
    <source>
        <dbReference type="SAM" id="SignalP"/>
    </source>
</evidence>
<evidence type="ECO:0000313" key="3">
    <source>
        <dbReference type="Proteomes" id="UP000563906"/>
    </source>
</evidence>
<feature type="chain" id="PRO_5032694845" description="Transporter" evidence="1">
    <location>
        <begin position="19"/>
        <end position="265"/>
    </location>
</feature>
<reference evidence="2 3" key="1">
    <citation type="submission" date="2020-07" db="EMBL/GenBank/DDBJ databases">
        <title>Bacterium isolated from marine sediment.</title>
        <authorList>
            <person name="Shang D."/>
            <person name="Du Z.-J."/>
        </authorList>
    </citation>
    <scope>NUCLEOTIDE SEQUENCE [LARGE SCALE GENOMIC DNA]</scope>
    <source>
        <strain evidence="2 3">S7007</strain>
    </source>
</reference>
<dbReference type="AlphaFoldDB" id="A0A839ANR4"/>
<dbReference type="EMBL" id="JACGLS010000004">
    <property type="protein sequence ID" value="MBA6156742.1"/>
    <property type="molecule type" value="Genomic_DNA"/>
</dbReference>
<protein>
    <recommendedName>
        <fullName evidence="4">Transporter</fullName>
    </recommendedName>
</protein>
<organism evidence="2 3">
    <name type="scientific">Tenacibaculum pelagium</name>
    <dbReference type="NCBI Taxonomy" id="2759527"/>
    <lineage>
        <taxon>Bacteria</taxon>
        <taxon>Pseudomonadati</taxon>
        <taxon>Bacteroidota</taxon>
        <taxon>Flavobacteriia</taxon>
        <taxon>Flavobacteriales</taxon>
        <taxon>Flavobacteriaceae</taxon>
        <taxon>Tenacibaculum</taxon>
    </lineage>
</organism>
<name>A0A839ANR4_9FLAO</name>
<keyword evidence="3" id="KW-1185">Reference proteome</keyword>
<evidence type="ECO:0008006" key="4">
    <source>
        <dbReference type="Google" id="ProtNLM"/>
    </source>
</evidence>
<feature type="signal peptide" evidence="1">
    <location>
        <begin position="1"/>
        <end position="18"/>
    </location>
</feature>
<comment type="caution">
    <text evidence="2">The sequence shown here is derived from an EMBL/GenBank/DDBJ whole genome shotgun (WGS) entry which is preliminary data.</text>
</comment>